<reference evidence="9" key="2">
    <citation type="journal article" date="2023" name="BMC Genomics">
        <title>Pest status, molecular evolution, and epigenetic factors derived from the genome assembly of Frankliniella fusca, a thysanopteran phytovirus vector.</title>
        <authorList>
            <person name="Catto M.A."/>
            <person name="Labadie P.E."/>
            <person name="Jacobson A.L."/>
            <person name="Kennedy G.G."/>
            <person name="Srinivasan R."/>
            <person name="Hunt B.G."/>
        </authorList>
    </citation>
    <scope>NUCLEOTIDE SEQUENCE</scope>
    <source>
        <strain evidence="9">PL_HMW_Pooled</strain>
    </source>
</reference>
<dbReference type="InterPro" id="IPR049452">
    <property type="entry name" value="Anoctamin_TM"/>
</dbReference>
<dbReference type="InterPro" id="IPR007632">
    <property type="entry name" value="Anoctamin"/>
</dbReference>
<evidence type="ECO:0000256" key="7">
    <source>
        <dbReference type="SAM" id="MobiDB-lite"/>
    </source>
</evidence>
<dbReference type="Proteomes" id="UP001219518">
    <property type="component" value="Unassembled WGS sequence"/>
</dbReference>
<feature type="region of interest" description="Disordered" evidence="7">
    <location>
        <begin position="561"/>
        <end position="588"/>
    </location>
</feature>
<evidence type="ECO:0000256" key="4">
    <source>
        <dbReference type="ARBA" id="ARBA00022989"/>
    </source>
</evidence>
<dbReference type="AlphaFoldDB" id="A0AAE1L9X0"/>
<keyword evidence="3 6" id="KW-0812">Transmembrane</keyword>
<dbReference type="EMBL" id="JAHWGI010000292">
    <property type="protein sequence ID" value="KAK3912156.1"/>
    <property type="molecule type" value="Genomic_DNA"/>
</dbReference>
<feature type="transmembrane region" description="Helical" evidence="6">
    <location>
        <begin position="645"/>
        <end position="668"/>
    </location>
</feature>
<comment type="similarity">
    <text evidence="2 6">Belongs to the anoctamin family.</text>
</comment>
<evidence type="ECO:0000256" key="2">
    <source>
        <dbReference type="ARBA" id="ARBA00009671"/>
    </source>
</evidence>
<organism evidence="9 10">
    <name type="scientific">Frankliniella fusca</name>
    <dbReference type="NCBI Taxonomy" id="407009"/>
    <lineage>
        <taxon>Eukaryota</taxon>
        <taxon>Metazoa</taxon>
        <taxon>Ecdysozoa</taxon>
        <taxon>Arthropoda</taxon>
        <taxon>Hexapoda</taxon>
        <taxon>Insecta</taxon>
        <taxon>Pterygota</taxon>
        <taxon>Neoptera</taxon>
        <taxon>Paraneoptera</taxon>
        <taxon>Thysanoptera</taxon>
        <taxon>Terebrantia</taxon>
        <taxon>Thripoidea</taxon>
        <taxon>Thripidae</taxon>
        <taxon>Frankliniella</taxon>
    </lineage>
</organism>
<feature type="transmembrane region" description="Helical" evidence="6">
    <location>
        <begin position="343"/>
        <end position="361"/>
    </location>
</feature>
<evidence type="ECO:0000256" key="5">
    <source>
        <dbReference type="ARBA" id="ARBA00023136"/>
    </source>
</evidence>
<comment type="caution">
    <text evidence="6">Lacks conserved residue(s) required for the propagation of feature annotation.</text>
</comment>
<comment type="subcellular location">
    <subcellularLocation>
        <location evidence="1 6">Membrane</location>
        <topology evidence="1 6">Multi-pass membrane protein</topology>
    </subcellularLocation>
</comment>
<keyword evidence="4 6" id="KW-1133">Transmembrane helix</keyword>
<name>A0AAE1L9X0_9NEOP</name>
<reference evidence="9" key="1">
    <citation type="submission" date="2021-07" db="EMBL/GenBank/DDBJ databases">
        <authorList>
            <person name="Catto M.A."/>
            <person name="Jacobson A."/>
            <person name="Kennedy G."/>
            <person name="Labadie P."/>
            <person name="Hunt B.G."/>
            <person name="Srinivasan R."/>
        </authorList>
    </citation>
    <scope>NUCLEOTIDE SEQUENCE</scope>
    <source>
        <strain evidence="9">PL_HMW_Pooled</strain>
        <tissue evidence="9">Head</tissue>
    </source>
</reference>
<feature type="transmembrane region" description="Helical" evidence="6">
    <location>
        <begin position="458"/>
        <end position="476"/>
    </location>
</feature>
<dbReference type="PANTHER" id="PTHR12308">
    <property type="entry name" value="ANOCTAMIN"/>
    <property type="match status" value="1"/>
</dbReference>
<feature type="transmembrane region" description="Helical" evidence="6">
    <location>
        <begin position="413"/>
        <end position="438"/>
    </location>
</feature>
<keyword evidence="5 6" id="KW-0472">Membrane</keyword>
<evidence type="ECO:0000313" key="10">
    <source>
        <dbReference type="Proteomes" id="UP001219518"/>
    </source>
</evidence>
<evidence type="ECO:0000259" key="8">
    <source>
        <dbReference type="Pfam" id="PF04547"/>
    </source>
</evidence>
<feature type="transmembrane region" description="Helical" evidence="6">
    <location>
        <begin position="319"/>
        <end position="337"/>
    </location>
</feature>
<dbReference type="GO" id="GO:0005886">
    <property type="term" value="C:plasma membrane"/>
    <property type="evidence" value="ECO:0007669"/>
    <property type="project" value="TreeGrafter"/>
</dbReference>
<evidence type="ECO:0000256" key="1">
    <source>
        <dbReference type="ARBA" id="ARBA00004141"/>
    </source>
</evidence>
<evidence type="ECO:0000256" key="6">
    <source>
        <dbReference type="RuleBase" id="RU280814"/>
    </source>
</evidence>
<feature type="domain" description="Anoctamin transmembrane" evidence="8">
    <location>
        <begin position="301"/>
        <end position="770"/>
    </location>
</feature>
<keyword evidence="10" id="KW-1185">Reference proteome</keyword>
<accession>A0AAE1L9X0</accession>
<feature type="compositionally biased region" description="Low complexity" evidence="7">
    <location>
        <begin position="567"/>
        <end position="579"/>
    </location>
</feature>
<dbReference type="GO" id="GO:0005254">
    <property type="term" value="F:chloride channel activity"/>
    <property type="evidence" value="ECO:0007669"/>
    <property type="project" value="TreeGrafter"/>
</dbReference>
<feature type="transmembrane region" description="Helical" evidence="6">
    <location>
        <begin position="500"/>
        <end position="522"/>
    </location>
</feature>
<gene>
    <name evidence="9" type="ORF">KUF71_021726</name>
</gene>
<proteinExistence type="inferred from homology"/>
<dbReference type="PANTHER" id="PTHR12308:SF74">
    <property type="entry name" value="ANOCTAMIN"/>
    <property type="match status" value="1"/>
</dbReference>
<protein>
    <recommendedName>
        <fullName evidence="6">Anoctamin</fullName>
    </recommendedName>
</protein>
<sequence>MTSPEASFTDDVFDFTDSEDADAPFPPTYMVVRFAASVQPRAIAWLVDKVRGPRSHGGAELLVRRQHTEPGEGVILHVSASCRKLLELAEDMELKKRDQAGLMREFLFAHLRDFVGEKGSREDLLTTAERQLIVRHELDNIRALSEDPSIPGYPNFRMYEGQSIVQVMMHRALISAMYPLHDEESLKRLSTRWYYSKEQPIETNFALQLKGWGENIENFCGSKPPEGGCGSRQAQGFNPLWQPTASVFHGNRRFADCDPIAQFDRFDPRTTIGLLLEVRAVSRALDFLIPVSEALPQREDIRLYFGEALALYFKFLDFYTLKLLLPLAIVGVLQMLLSTYETLPFFCICNVIAVTIFLEVWRRRSNEAAFQWGTIGMTSLDEPRPNFHGTMMRDTITGRLLPQFPRRTTYTRMYCVSLPIVLVCLFLAFLVMLASFYAEERLTQLAKDPESGVTSLTVMLPSVVYSILVYFVNLYYRRLATYLTEWENHRTQSQFERHRVIKLVAFEFVNTFMALFYIAFVYQDMDMLRSQLATMLIILQVVNNAQEAVVPLLMRCLSKVPSPPRVPDSSSVRPVASGGDASGPGSGGLRYRGLTRAATNELYPGVPEVLQGIPELEPDDPRQQQALVEGAMDVYEGTYDDYLEVFIQFGYVFLFSAVYPQAALWALINNLMETRVDAFKLCRLFQRPLARRVKDTGAWQRAFEAVGAMSIMTNCGLLCVSPPMRRLAPDLSPTQWLLHWMVVEHLLMGVRYVLHQAIPDKPEWVRVALAKLNYQSKQALRKERALKRRMSSRRSPKKPLD</sequence>
<dbReference type="Pfam" id="PF04547">
    <property type="entry name" value="Anoctamin"/>
    <property type="match status" value="1"/>
</dbReference>
<evidence type="ECO:0000256" key="3">
    <source>
        <dbReference type="ARBA" id="ARBA00022692"/>
    </source>
</evidence>
<comment type="caution">
    <text evidence="9">The sequence shown here is derived from an EMBL/GenBank/DDBJ whole genome shotgun (WGS) entry which is preliminary data.</text>
</comment>
<evidence type="ECO:0000313" key="9">
    <source>
        <dbReference type="EMBL" id="KAK3912156.1"/>
    </source>
</evidence>